<accession>A0A6N8JLK6</accession>
<dbReference type="AlphaFoldDB" id="A0A6N8JLK6"/>
<evidence type="ECO:0000313" key="4">
    <source>
        <dbReference type="Proteomes" id="UP000463388"/>
    </source>
</evidence>
<gene>
    <name evidence="3" type="ORF">GKZ27_00390</name>
</gene>
<evidence type="ECO:0000313" key="3">
    <source>
        <dbReference type="EMBL" id="MVX59937.1"/>
    </source>
</evidence>
<evidence type="ECO:0000256" key="1">
    <source>
        <dbReference type="SAM" id="MobiDB-lite"/>
    </source>
</evidence>
<feature type="region of interest" description="Disordered" evidence="1">
    <location>
        <begin position="43"/>
        <end position="98"/>
    </location>
</feature>
<feature type="region of interest" description="Disordered" evidence="1">
    <location>
        <begin position="163"/>
        <end position="197"/>
    </location>
</feature>
<feature type="signal peptide" evidence="2">
    <location>
        <begin position="1"/>
        <end position="30"/>
    </location>
</feature>
<sequence length="633" mass="66978">MLTRFRALPLALSALLALSSCLPCYTLAYADEGAEVIADGQQDDRAAGSGDEFEEGSAQPAPYNEAGEGAAAGETEAEDISEVPSGSSPGSGGAAGAGLDGASEDAYLYRSGTSRLPLSRSDNYQLGVIGFVQEKTQALRFDGSGSATANANGQYAFDGADAESAASGIGDNEEGQGEEGASPTTDGGLAHSDDASPSDEGIAPYAVQFSVIDTLMGSAWSGEGTQFVIGSNKISAKNGTIIWAVLAAADVLEYISDQIKAVDANVVGALNYIQNQLRSISTNNQSYVNSIVGLSQNQWGYWIGDTYIVKKNSPAEKLSALLDITNYLSDQIKAVDANVVGALNYIQNQLRSISTNNQSYVNSIVGLSQNQWGYWIGDTYIVKKNSPAEKLAALLDITNYLSAQLKTVGGTVSYISEQIKSVASLMPQGSDVSYMRAQLKSIGDYLVANGGLLEDIYLSLESNTGISRLLAEWADRWDTQDRMMVEWGKAWEAYRDSVLSALGDGLSLDVSGIESRLDDIKNLLLLAGTKDIIDAILGDLDDMASAALLGEVQAAAQNAFPFCIPFVVKQLLGLVESDPAAPEFDFVIGGETMHVDLAFAQGFVDILGWACRFLLVFGLVVSSRRFIYTGAVS</sequence>
<feature type="compositionally biased region" description="Gly residues" evidence="1">
    <location>
        <begin position="89"/>
        <end position="98"/>
    </location>
</feature>
<dbReference type="Proteomes" id="UP000463388">
    <property type="component" value="Unassembled WGS sequence"/>
</dbReference>
<dbReference type="PROSITE" id="PS51257">
    <property type="entry name" value="PROKAR_LIPOPROTEIN"/>
    <property type="match status" value="1"/>
</dbReference>
<feature type="compositionally biased region" description="Low complexity" evidence="1">
    <location>
        <begin position="65"/>
        <end position="74"/>
    </location>
</feature>
<organism evidence="3 4">
    <name type="scientific">Adlercreutzia mucosicola</name>
    <dbReference type="NCBI Taxonomy" id="580026"/>
    <lineage>
        <taxon>Bacteria</taxon>
        <taxon>Bacillati</taxon>
        <taxon>Actinomycetota</taxon>
        <taxon>Coriobacteriia</taxon>
        <taxon>Eggerthellales</taxon>
        <taxon>Eggerthellaceae</taxon>
        <taxon>Adlercreutzia</taxon>
    </lineage>
</organism>
<dbReference type="OrthoDB" id="10020725at2"/>
<protein>
    <submittedName>
        <fullName evidence="3">Uncharacterized protein</fullName>
    </submittedName>
</protein>
<comment type="caution">
    <text evidence="3">The sequence shown here is derived from an EMBL/GenBank/DDBJ whole genome shotgun (WGS) entry which is preliminary data.</text>
</comment>
<reference evidence="3 4" key="1">
    <citation type="submission" date="2019-12" db="EMBL/GenBank/DDBJ databases">
        <title>Microbes associate with the intestines of laboratory mice.</title>
        <authorList>
            <person name="Navarre W."/>
            <person name="Wong E."/>
        </authorList>
    </citation>
    <scope>NUCLEOTIDE SEQUENCE [LARGE SCALE GENOMIC DNA]</scope>
    <source>
        <strain evidence="3 4">NM66_B29</strain>
    </source>
</reference>
<dbReference type="RefSeq" id="WP_160344188.1">
    <property type="nucleotide sequence ID" value="NZ_WSRR01000001.1"/>
</dbReference>
<keyword evidence="2" id="KW-0732">Signal</keyword>
<evidence type="ECO:0000256" key="2">
    <source>
        <dbReference type="SAM" id="SignalP"/>
    </source>
</evidence>
<feature type="chain" id="PRO_5027061831" evidence="2">
    <location>
        <begin position="31"/>
        <end position="633"/>
    </location>
</feature>
<dbReference type="EMBL" id="WSRR01000001">
    <property type="protein sequence ID" value="MVX59937.1"/>
    <property type="molecule type" value="Genomic_DNA"/>
</dbReference>
<keyword evidence="4" id="KW-1185">Reference proteome</keyword>
<proteinExistence type="predicted"/>
<name>A0A6N8JLK6_9ACTN</name>